<name>C9LLZ0_9FIRM</name>
<dbReference type="Proteomes" id="UP000004736">
    <property type="component" value="Unassembled WGS sequence"/>
</dbReference>
<dbReference type="AlphaFoldDB" id="C9LLZ0"/>
<gene>
    <name evidence="1" type="ORF">GCWU000321_00521</name>
</gene>
<keyword evidence="2" id="KW-1185">Reference proteome</keyword>
<sequence>MVKNGHAAFVLRQQVCFAKINWENLFYEAIYFLKIYARCKKRREAIWRV</sequence>
<comment type="caution">
    <text evidence="1">The sequence shown here is derived from an EMBL/GenBank/DDBJ whole genome shotgun (WGS) entry which is preliminary data.</text>
</comment>
<dbReference type="EMBL" id="ACIM02000001">
    <property type="protein sequence ID" value="EEW96576.1"/>
    <property type="molecule type" value="Genomic_DNA"/>
</dbReference>
<dbReference type="HOGENOM" id="CLU_3134971_0_0_9"/>
<protein>
    <submittedName>
        <fullName evidence="1">Uncharacterized protein</fullName>
    </submittedName>
</protein>
<proteinExistence type="predicted"/>
<accession>C9LLZ0</accession>
<organism evidence="1 2">
    <name type="scientific">Dialister invisus DSM 15470</name>
    <dbReference type="NCBI Taxonomy" id="592028"/>
    <lineage>
        <taxon>Bacteria</taxon>
        <taxon>Bacillati</taxon>
        <taxon>Bacillota</taxon>
        <taxon>Negativicutes</taxon>
        <taxon>Veillonellales</taxon>
        <taxon>Veillonellaceae</taxon>
        <taxon>Dialister</taxon>
    </lineage>
</organism>
<reference evidence="1" key="1">
    <citation type="submission" date="2009-09" db="EMBL/GenBank/DDBJ databases">
        <authorList>
            <person name="Weinstock G."/>
            <person name="Sodergren E."/>
            <person name="Clifton S."/>
            <person name="Fulton L."/>
            <person name="Fulton B."/>
            <person name="Courtney L."/>
            <person name="Fronick C."/>
            <person name="Harrison M."/>
            <person name="Strong C."/>
            <person name="Farmer C."/>
            <person name="Delahaunty K."/>
            <person name="Markovic C."/>
            <person name="Hall O."/>
            <person name="Minx P."/>
            <person name="Tomlinson C."/>
            <person name="Mitreva M."/>
            <person name="Nelson J."/>
            <person name="Hou S."/>
            <person name="Wollam A."/>
            <person name="Pepin K.H."/>
            <person name="Johnson M."/>
            <person name="Bhonagiri V."/>
            <person name="Nash W.E."/>
            <person name="Warren W."/>
            <person name="Chinwalla A."/>
            <person name="Mardis E.R."/>
            <person name="Wilson R.K."/>
        </authorList>
    </citation>
    <scope>NUCLEOTIDE SEQUENCE [LARGE SCALE GENOMIC DNA]</scope>
    <source>
        <strain evidence="1">DSM 15470</strain>
    </source>
</reference>
<dbReference type="STRING" id="592028.GCWU000321_00521"/>
<evidence type="ECO:0000313" key="1">
    <source>
        <dbReference type="EMBL" id="EEW96576.1"/>
    </source>
</evidence>
<evidence type="ECO:0000313" key="2">
    <source>
        <dbReference type="Proteomes" id="UP000004736"/>
    </source>
</evidence>